<sequence length="203" mass="23132">MDQFITSSGLEELCIREKGRTGRKRPEKDQNGSSFKSKNLHAERRRREKLNDRLLALRGLVPNITNMKKATIVDDAVTYIKQLQKTVDNLQDQLLGIEASSAEGTELKKEEITAEDKEEHRIQPDITVTQLHENKLWIKVIFKKKLGGFTKLMEVLSALGFELTDTCLTTYNGLMLVTVCLQGFSRELLAVEEIKEVLLKMVN</sequence>
<dbReference type="PANTHER" id="PTHR31945:SF20">
    <property type="entry name" value="TRANSCRIPTION FACTOR DYT1"/>
    <property type="match status" value="1"/>
</dbReference>
<gene>
    <name evidence="8" type="primary">TorBHLH78</name>
    <name evidence="8" type="ORF">TorRG33x02_315650</name>
</gene>
<evidence type="ECO:0000256" key="2">
    <source>
        <dbReference type="ARBA" id="ARBA00023015"/>
    </source>
</evidence>
<dbReference type="SUPFAM" id="SSF47459">
    <property type="entry name" value="HLH, helix-loop-helix DNA-binding domain"/>
    <property type="match status" value="1"/>
</dbReference>
<keyword evidence="4" id="KW-0539">Nucleus</keyword>
<protein>
    <submittedName>
        <fullName evidence="8">Basic helix-loop-helix transcription factor</fullName>
    </submittedName>
</protein>
<feature type="compositionally biased region" description="Basic and acidic residues" evidence="6">
    <location>
        <begin position="17"/>
        <end position="30"/>
    </location>
</feature>
<comment type="caution">
    <text evidence="8">The sequence shown here is derived from an EMBL/GenBank/DDBJ whole genome shotgun (WGS) entry which is preliminary data.</text>
</comment>
<dbReference type="InterPro" id="IPR051358">
    <property type="entry name" value="TF_AMS/ICE1/BHLH6-like"/>
</dbReference>
<feature type="domain" description="BHLH" evidence="7">
    <location>
        <begin position="34"/>
        <end position="83"/>
    </location>
</feature>
<dbReference type="STRING" id="63057.A0A2P5BMW1"/>
<evidence type="ECO:0000256" key="4">
    <source>
        <dbReference type="ARBA" id="ARBA00023242"/>
    </source>
</evidence>
<evidence type="ECO:0000259" key="7">
    <source>
        <dbReference type="PROSITE" id="PS50888"/>
    </source>
</evidence>
<evidence type="ECO:0000256" key="1">
    <source>
        <dbReference type="ARBA" id="ARBA00004123"/>
    </source>
</evidence>
<evidence type="ECO:0000313" key="9">
    <source>
        <dbReference type="Proteomes" id="UP000237000"/>
    </source>
</evidence>
<dbReference type="EMBL" id="JXTC01000490">
    <property type="protein sequence ID" value="PON50142.1"/>
    <property type="molecule type" value="Genomic_DNA"/>
</dbReference>
<dbReference type="GO" id="GO:0046983">
    <property type="term" value="F:protein dimerization activity"/>
    <property type="evidence" value="ECO:0007669"/>
    <property type="project" value="InterPro"/>
</dbReference>
<accession>A0A2P5BMW1</accession>
<dbReference type="PANTHER" id="PTHR31945">
    <property type="entry name" value="TRANSCRIPTION FACTOR SCREAM2-RELATED"/>
    <property type="match status" value="1"/>
</dbReference>
<dbReference type="Gene3D" id="4.10.280.10">
    <property type="entry name" value="Helix-loop-helix DNA-binding domain"/>
    <property type="match status" value="1"/>
</dbReference>
<organism evidence="8 9">
    <name type="scientific">Trema orientale</name>
    <name type="common">Charcoal tree</name>
    <name type="synonym">Celtis orientalis</name>
    <dbReference type="NCBI Taxonomy" id="63057"/>
    <lineage>
        <taxon>Eukaryota</taxon>
        <taxon>Viridiplantae</taxon>
        <taxon>Streptophyta</taxon>
        <taxon>Embryophyta</taxon>
        <taxon>Tracheophyta</taxon>
        <taxon>Spermatophyta</taxon>
        <taxon>Magnoliopsida</taxon>
        <taxon>eudicotyledons</taxon>
        <taxon>Gunneridae</taxon>
        <taxon>Pentapetalae</taxon>
        <taxon>rosids</taxon>
        <taxon>fabids</taxon>
        <taxon>Rosales</taxon>
        <taxon>Cannabaceae</taxon>
        <taxon>Trema</taxon>
    </lineage>
</organism>
<evidence type="ECO:0000256" key="6">
    <source>
        <dbReference type="SAM" id="MobiDB-lite"/>
    </source>
</evidence>
<comment type="subcellular location">
    <subcellularLocation>
        <location evidence="1">Nucleus</location>
    </subcellularLocation>
</comment>
<dbReference type="Pfam" id="PF00010">
    <property type="entry name" value="HLH"/>
    <property type="match status" value="1"/>
</dbReference>
<feature type="region of interest" description="Disordered" evidence="6">
    <location>
        <begin position="17"/>
        <end position="45"/>
    </location>
</feature>
<name>A0A2P5BMW1_TREOI</name>
<dbReference type="PROSITE" id="PS50888">
    <property type="entry name" value="BHLH"/>
    <property type="match status" value="1"/>
</dbReference>
<evidence type="ECO:0000313" key="8">
    <source>
        <dbReference type="EMBL" id="PON50142.1"/>
    </source>
</evidence>
<evidence type="ECO:0000256" key="3">
    <source>
        <dbReference type="ARBA" id="ARBA00023163"/>
    </source>
</evidence>
<dbReference type="GO" id="GO:0043565">
    <property type="term" value="F:sequence-specific DNA binding"/>
    <property type="evidence" value="ECO:0007669"/>
    <property type="project" value="TreeGrafter"/>
</dbReference>
<dbReference type="SMART" id="SM00353">
    <property type="entry name" value="HLH"/>
    <property type="match status" value="1"/>
</dbReference>
<keyword evidence="2" id="KW-0805">Transcription regulation</keyword>
<keyword evidence="9" id="KW-1185">Reference proteome</keyword>
<dbReference type="GO" id="GO:0003700">
    <property type="term" value="F:DNA-binding transcription factor activity"/>
    <property type="evidence" value="ECO:0007669"/>
    <property type="project" value="TreeGrafter"/>
</dbReference>
<feature type="coiled-coil region" evidence="5">
    <location>
        <begin position="73"/>
        <end position="100"/>
    </location>
</feature>
<dbReference type="AlphaFoldDB" id="A0A2P5BMW1"/>
<evidence type="ECO:0000256" key="5">
    <source>
        <dbReference type="SAM" id="Coils"/>
    </source>
</evidence>
<reference evidence="9" key="1">
    <citation type="submission" date="2016-06" db="EMBL/GenBank/DDBJ databases">
        <title>Parallel loss of symbiosis genes in relatives of nitrogen-fixing non-legume Parasponia.</title>
        <authorList>
            <person name="Van Velzen R."/>
            <person name="Holmer R."/>
            <person name="Bu F."/>
            <person name="Rutten L."/>
            <person name="Van Zeijl A."/>
            <person name="Liu W."/>
            <person name="Santuari L."/>
            <person name="Cao Q."/>
            <person name="Sharma T."/>
            <person name="Shen D."/>
            <person name="Roswanjaya Y."/>
            <person name="Wardhani T."/>
            <person name="Kalhor M.S."/>
            <person name="Jansen J."/>
            <person name="Van den Hoogen J."/>
            <person name="Gungor B."/>
            <person name="Hartog M."/>
            <person name="Hontelez J."/>
            <person name="Verver J."/>
            <person name="Yang W.-C."/>
            <person name="Schijlen E."/>
            <person name="Repin R."/>
            <person name="Schilthuizen M."/>
            <person name="Schranz E."/>
            <person name="Heidstra R."/>
            <person name="Miyata K."/>
            <person name="Fedorova E."/>
            <person name="Kohlen W."/>
            <person name="Bisseling T."/>
            <person name="Smit S."/>
            <person name="Geurts R."/>
        </authorList>
    </citation>
    <scope>NUCLEOTIDE SEQUENCE [LARGE SCALE GENOMIC DNA]</scope>
    <source>
        <strain evidence="9">cv. RG33-2</strain>
    </source>
</reference>
<dbReference type="InterPro" id="IPR011598">
    <property type="entry name" value="bHLH_dom"/>
</dbReference>
<proteinExistence type="predicted"/>
<dbReference type="OrthoDB" id="690068at2759"/>
<dbReference type="GO" id="GO:0005634">
    <property type="term" value="C:nucleus"/>
    <property type="evidence" value="ECO:0007669"/>
    <property type="project" value="UniProtKB-SubCell"/>
</dbReference>
<keyword evidence="3" id="KW-0804">Transcription</keyword>
<dbReference type="InterPro" id="IPR036638">
    <property type="entry name" value="HLH_DNA-bd_sf"/>
</dbReference>
<dbReference type="InParanoid" id="A0A2P5BMW1"/>
<dbReference type="FunCoup" id="A0A2P5BMW1">
    <property type="interactions" value="87"/>
</dbReference>
<keyword evidence="5" id="KW-0175">Coiled coil</keyword>
<dbReference type="Proteomes" id="UP000237000">
    <property type="component" value="Unassembled WGS sequence"/>
</dbReference>